<dbReference type="RefSeq" id="WP_053137509.1">
    <property type="nucleotide sequence ID" value="NZ_CP012382.1"/>
</dbReference>
<keyword evidence="2" id="KW-0012">Acyltransferase</keyword>
<accession>A0A0K2AZH8</accession>
<organism evidence="2 3">
    <name type="scientific">Streptomyces ambofaciens (strain ATCC 23877 / 3486 / DSM 40053 / JCM 4204 / NBRC 12836 / NRRL B-2516)</name>
    <dbReference type="NCBI Taxonomy" id="278992"/>
    <lineage>
        <taxon>Bacteria</taxon>
        <taxon>Bacillati</taxon>
        <taxon>Actinomycetota</taxon>
        <taxon>Actinomycetes</taxon>
        <taxon>Kitasatosporales</taxon>
        <taxon>Streptomycetaceae</taxon>
        <taxon>Streptomyces</taxon>
    </lineage>
</organism>
<protein>
    <submittedName>
        <fullName evidence="2">Aminoglycoside 2'-N-acetyltransferase</fullName>
        <ecNumber evidence="2">2.3.1.-</ecNumber>
    </submittedName>
</protein>
<dbReference type="EMBL" id="CP012382">
    <property type="protein sequence ID" value="AKZ58316.1"/>
    <property type="molecule type" value="Genomic_DNA"/>
</dbReference>
<dbReference type="CDD" id="cd04301">
    <property type="entry name" value="NAT_SF"/>
    <property type="match status" value="1"/>
</dbReference>
<dbReference type="EC" id="2.3.1.-" evidence="2"/>
<dbReference type="PROSITE" id="PS51186">
    <property type="entry name" value="GNAT"/>
    <property type="match status" value="1"/>
</dbReference>
<feature type="domain" description="N-acetyltransferase" evidence="1">
    <location>
        <begin position="17"/>
        <end position="169"/>
    </location>
</feature>
<dbReference type="Pfam" id="PF13527">
    <property type="entry name" value="Acetyltransf_9"/>
    <property type="match status" value="1"/>
</dbReference>
<dbReference type="InterPro" id="IPR000182">
    <property type="entry name" value="GNAT_dom"/>
</dbReference>
<dbReference type="KEGG" id="samb:SAM23877_5271"/>
<dbReference type="AlphaFoldDB" id="A0A0K2AZH8"/>
<dbReference type="SUPFAM" id="SSF55729">
    <property type="entry name" value="Acyl-CoA N-acyltransferases (Nat)"/>
    <property type="match status" value="1"/>
</dbReference>
<dbReference type="InterPro" id="IPR016181">
    <property type="entry name" value="Acyl_CoA_acyltransferase"/>
</dbReference>
<sequence length="188" mass="20313">MTVPGRTATPGPTLRSAHTADLAPGELRAARALMDLAFDGDFAEEDWEHALGGMHALVLDDAGLAAHGAVVMRRVRHRDRWLRVGYVEAVAVRPDVRRTGLGGRVMAELERIVDRAYDAGMLSASDEGARLYTGRGWRQWSGRVSALGPDGAVHLPEEEGGTYVRPALAGVLDPAHGLLFDWRDGDVL</sequence>
<dbReference type="STRING" id="1889.SAM40697_4774"/>
<dbReference type="Proteomes" id="UP000061018">
    <property type="component" value="Chromosome"/>
</dbReference>
<dbReference type="GO" id="GO:0016747">
    <property type="term" value="F:acyltransferase activity, transferring groups other than amino-acyl groups"/>
    <property type="evidence" value="ECO:0007669"/>
    <property type="project" value="InterPro"/>
</dbReference>
<name>A0A0K2AZH8_STRA7</name>
<gene>
    <name evidence="2" type="primary">aac</name>
    <name evidence="2" type="ORF">SAM23877_5271</name>
</gene>
<proteinExistence type="predicted"/>
<dbReference type="Gene3D" id="3.40.630.30">
    <property type="match status" value="1"/>
</dbReference>
<evidence type="ECO:0000313" key="2">
    <source>
        <dbReference type="EMBL" id="AKZ58316.1"/>
    </source>
</evidence>
<evidence type="ECO:0000259" key="1">
    <source>
        <dbReference type="PROSITE" id="PS51186"/>
    </source>
</evidence>
<reference evidence="3" key="1">
    <citation type="journal article" date="2015" name="J. Biotechnol.">
        <title>Complete genome sequence of Streptomyces ambofaciens ATCC 23877, the spiramycin producer.</title>
        <authorList>
            <person name="Thibessard A."/>
            <person name="Haas D."/>
            <person name="Gerbaud C."/>
            <person name="Aigle B."/>
            <person name="Lautru S."/>
            <person name="Pernodet J.L."/>
            <person name="Leblond P."/>
        </authorList>
    </citation>
    <scope>NUCLEOTIDE SEQUENCE [LARGE SCALE GENOMIC DNA]</scope>
    <source>
        <strain evidence="3">ATCC 23877 / 3486 / DSM 40053 / JCM 4204 / NBRC 12836 / NRRL B-2516</strain>
    </source>
</reference>
<evidence type="ECO:0000313" key="3">
    <source>
        <dbReference type="Proteomes" id="UP000061018"/>
    </source>
</evidence>
<keyword evidence="2" id="KW-0808">Transferase</keyword>